<dbReference type="PANTHER" id="PTHR30250">
    <property type="entry name" value="PST FAMILY PREDICTED COLANIC ACID TRANSPORTER"/>
    <property type="match status" value="1"/>
</dbReference>
<feature type="transmembrane region" description="Helical" evidence="6">
    <location>
        <begin position="157"/>
        <end position="177"/>
    </location>
</feature>
<reference evidence="7 8" key="1">
    <citation type="submission" date="2024-08" db="EMBL/GenBank/DDBJ databases">
        <title>Draft Genome Sequence of Legionella lytica strain DSB2004, Isolated From a Fire Sprinkler System.</title>
        <authorList>
            <person name="Everhart A.D."/>
            <person name="Kidane D.T."/>
            <person name="Farone A.L."/>
            <person name="Farone M.B."/>
        </authorList>
    </citation>
    <scope>NUCLEOTIDE SEQUENCE [LARGE SCALE GENOMIC DNA]</scope>
    <source>
        <strain evidence="7 8">DSB2004</strain>
    </source>
</reference>
<dbReference type="InterPro" id="IPR002797">
    <property type="entry name" value="Polysacc_synth"/>
</dbReference>
<keyword evidence="4 6" id="KW-1133">Transmembrane helix</keyword>
<evidence type="ECO:0000256" key="5">
    <source>
        <dbReference type="ARBA" id="ARBA00023136"/>
    </source>
</evidence>
<feature type="transmembrane region" description="Helical" evidence="6">
    <location>
        <begin position="7"/>
        <end position="28"/>
    </location>
</feature>
<comment type="caution">
    <text evidence="7">The sequence shown here is derived from an EMBL/GenBank/DDBJ whole genome shotgun (WGS) entry which is preliminary data.</text>
</comment>
<name>A0ABW8DAF2_9GAMM</name>
<dbReference type="PANTHER" id="PTHR30250:SF26">
    <property type="entry name" value="PSMA PROTEIN"/>
    <property type="match status" value="1"/>
</dbReference>
<evidence type="ECO:0000256" key="2">
    <source>
        <dbReference type="ARBA" id="ARBA00022475"/>
    </source>
</evidence>
<feature type="transmembrane region" description="Helical" evidence="6">
    <location>
        <begin position="350"/>
        <end position="369"/>
    </location>
</feature>
<protein>
    <submittedName>
        <fullName evidence="7">Oligosaccharide flippase family protein</fullName>
    </submittedName>
</protein>
<organism evidence="7 8">
    <name type="scientific">Legionella lytica</name>
    <dbReference type="NCBI Taxonomy" id="96232"/>
    <lineage>
        <taxon>Bacteria</taxon>
        <taxon>Pseudomonadati</taxon>
        <taxon>Pseudomonadota</taxon>
        <taxon>Gammaproteobacteria</taxon>
        <taxon>Legionellales</taxon>
        <taxon>Legionellaceae</taxon>
        <taxon>Legionella</taxon>
    </lineage>
</organism>
<feature type="transmembrane region" description="Helical" evidence="6">
    <location>
        <begin position="183"/>
        <end position="200"/>
    </location>
</feature>
<keyword evidence="2" id="KW-1003">Cell membrane</keyword>
<evidence type="ECO:0000256" key="1">
    <source>
        <dbReference type="ARBA" id="ARBA00004651"/>
    </source>
</evidence>
<keyword evidence="3 6" id="KW-0812">Transmembrane</keyword>
<comment type="subcellular location">
    <subcellularLocation>
        <location evidence="1">Cell membrane</location>
        <topology evidence="1">Multi-pass membrane protein</topology>
    </subcellularLocation>
</comment>
<evidence type="ECO:0000256" key="4">
    <source>
        <dbReference type="ARBA" id="ARBA00022989"/>
    </source>
</evidence>
<dbReference type="Proteomes" id="UP001615550">
    <property type="component" value="Unassembled WGS sequence"/>
</dbReference>
<accession>A0ABW8DAF2</accession>
<feature type="transmembrane region" description="Helical" evidence="6">
    <location>
        <begin position="438"/>
        <end position="462"/>
    </location>
</feature>
<evidence type="ECO:0000256" key="3">
    <source>
        <dbReference type="ARBA" id="ARBA00022692"/>
    </source>
</evidence>
<dbReference type="Pfam" id="PF01943">
    <property type="entry name" value="Polysacc_synt"/>
    <property type="match status" value="1"/>
</dbReference>
<feature type="transmembrane region" description="Helical" evidence="6">
    <location>
        <begin position="406"/>
        <end position="426"/>
    </location>
</feature>
<feature type="transmembrane region" description="Helical" evidence="6">
    <location>
        <begin position="267"/>
        <end position="290"/>
    </location>
</feature>
<evidence type="ECO:0000313" key="8">
    <source>
        <dbReference type="Proteomes" id="UP001615550"/>
    </source>
</evidence>
<feature type="transmembrane region" description="Helical" evidence="6">
    <location>
        <begin position="81"/>
        <end position="104"/>
    </location>
</feature>
<evidence type="ECO:0000313" key="7">
    <source>
        <dbReference type="EMBL" id="MFJ1269690.1"/>
    </source>
</evidence>
<feature type="transmembrane region" description="Helical" evidence="6">
    <location>
        <begin position="474"/>
        <end position="498"/>
    </location>
</feature>
<feature type="transmembrane region" description="Helical" evidence="6">
    <location>
        <begin position="124"/>
        <end position="145"/>
    </location>
</feature>
<feature type="transmembrane region" description="Helical" evidence="6">
    <location>
        <begin position="381"/>
        <end position="400"/>
    </location>
</feature>
<feature type="transmembrane region" description="Helical" evidence="6">
    <location>
        <begin position="40"/>
        <end position="61"/>
    </location>
</feature>
<dbReference type="EMBL" id="JBGORX010000008">
    <property type="protein sequence ID" value="MFJ1269690.1"/>
    <property type="molecule type" value="Genomic_DNA"/>
</dbReference>
<keyword evidence="5 6" id="KW-0472">Membrane</keyword>
<sequence length="517" mass="58188">MSFKKNLIANYASQIYMTLAGILILPLYLKYMGAEAYGLVGFFTALQSWFNILDLGLSPSISRETARMRAGAISAQNYRELLRVLQLLFFIIMLLGTGSLFLLAPYLSHSWLQAHTMPAHEIQVALELMAASIGLRWMCGLYRYTVIGAERFVWLSYYTWVFTTLRYVGVLLVLIYIGTTPFLFFLYQIIISAFELLFLASKAIREFPSLPQGQKLSWKFAALVASIRPILPFALSIAITSSIWIVITQTDKLILSKLLSLTEYGYFTLGVLAASGVMLFSAPFSMVLQPRLAKLKAEGKDKELLTLYRQATQFVASITIPASIVLAFFPEQVLWLWTNNLNVATATAPVLRLYALGNATLAFTTFPYYLQYANGTMRLHLIGNSCFALVLIPSIIWATLHFGMIGAAKVWFLANLSFFLIWTAFVHRRFIKNTHLRWLCVDLLPVVLLSLLTIATLNAVLATPDDKFAWVVKIGFISLSSVLLNLLLVKFSFVVALLRKFFDARVRVKKPSSSTWS</sequence>
<keyword evidence="8" id="KW-1185">Reference proteome</keyword>
<gene>
    <name evidence="7" type="ORF">ACD661_14085</name>
</gene>
<proteinExistence type="predicted"/>
<dbReference type="InterPro" id="IPR050833">
    <property type="entry name" value="Poly_Biosynth_Transport"/>
</dbReference>
<feature type="transmembrane region" description="Helical" evidence="6">
    <location>
        <begin position="220"/>
        <end position="247"/>
    </location>
</feature>
<dbReference type="RefSeq" id="WP_400188503.1">
    <property type="nucleotide sequence ID" value="NZ_JBGORX010000008.1"/>
</dbReference>
<evidence type="ECO:0000256" key="6">
    <source>
        <dbReference type="SAM" id="Phobius"/>
    </source>
</evidence>
<feature type="transmembrane region" description="Helical" evidence="6">
    <location>
        <begin position="311"/>
        <end position="330"/>
    </location>
</feature>